<evidence type="ECO:0000313" key="4">
    <source>
        <dbReference type="Proteomes" id="UP001396898"/>
    </source>
</evidence>
<accession>A0ABR1SHB5</accession>
<feature type="signal peptide" evidence="2">
    <location>
        <begin position="1"/>
        <end position="17"/>
    </location>
</feature>
<sequence>MKYTAIAAATLLPLAWAADDFDSRKGGPLKWKITNLTAAIGDAYGTPYCMYDMMVTASDNPDFSSGVEAGCPSPSGELTGCPPQEDGLYSLSTAAFPENNTLIITLQSRKAMATYNFPISNMDKLDAPADGETIWTGATTVWSYTRNGGELVVETQDLEVQDDPRDDDPAWLVPTGVEWDLASATASGIATAGGAAPVKTTMPSLTASPTGVASAEPSATDAAAASSASDKPGDEHSAATRQSSFAGFVFAVGLMAMVL</sequence>
<keyword evidence="2" id="KW-0732">Signal</keyword>
<reference evidence="3 4" key="1">
    <citation type="submission" date="2023-01" db="EMBL/GenBank/DDBJ databases">
        <title>Analysis of 21 Apiospora genomes using comparative genomics revels a genus with tremendous synthesis potential of carbohydrate active enzymes and secondary metabolites.</title>
        <authorList>
            <person name="Sorensen T."/>
        </authorList>
    </citation>
    <scope>NUCLEOTIDE SEQUENCE [LARGE SCALE GENOMIC DNA]</scope>
    <source>
        <strain evidence="3 4">CBS 20057</strain>
    </source>
</reference>
<feature type="compositionally biased region" description="Polar residues" evidence="1">
    <location>
        <begin position="201"/>
        <end position="211"/>
    </location>
</feature>
<comment type="caution">
    <text evidence="3">The sequence shown here is derived from an EMBL/GenBank/DDBJ whole genome shotgun (WGS) entry which is preliminary data.</text>
</comment>
<feature type="compositionally biased region" description="Low complexity" evidence="1">
    <location>
        <begin position="213"/>
        <end position="229"/>
    </location>
</feature>
<keyword evidence="4" id="KW-1185">Reference proteome</keyword>
<evidence type="ECO:0000256" key="2">
    <source>
        <dbReference type="SAM" id="SignalP"/>
    </source>
</evidence>
<feature type="chain" id="PRO_5045083062" evidence="2">
    <location>
        <begin position="18"/>
        <end position="259"/>
    </location>
</feature>
<protein>
    <submittedName>
        <fullName evidence="3">Uncharacterized protein</fullName>
    </submittedName>
</protein>
<dbReference type="Proteomes" id="UP001396898">
    <property type="component" value="Unassembled WGS sequence"/>
</dbReference>
<dbReference type="EMBL" id="JAQQWI010000006">
    <property type="protein sequence ID" value="KAK8033717.1"/>
    <property type="molecule type" value="Genomic_DNA"/>
</dbReference>
<name>A0ABR1SHB5_9PEZI</name>
<evidence type="ECO:0000256" key="1">
    <source>
        <dbReference type="SAM" id="MobiDB-lite"/>
    </source>
</evidence>
<evidence type="ECO:0000313" key="3">
    <source>
        <dbReference type="EMBL" id="KAK8033717.1"/>
    </source>
</evidence>
<proteinExistence type="predicted"/>
<feature type="region of interest" description="Disordered" evidence="1">
    <location>
        <begin position="195"/>
        <end position="238"/>
    </location>
</feature>
<organism evidence="3 4">
    <name type="scientific">Apiospora marii</name>
    <dbReference type="NCBI Taxonomy" id="335849"/>
    <lineage>
        <taxon>Eukaryota</taxon>
        <taxon>Fungi</taxon>
        <taxon>Dikarya</taxon>
        <taxon>Ascomycota</taxon>
        <taxon>Pezizomycotina</taxon>
        <taxon>Sordariomycetes</taxon>
        <taxon>Xylariomycetidae</taxon>
        <taxon>Amphisphaeriales</taxon>
        <taxon>Apiosporaceae</taxon>
        <taxon>Apiospora</taxon>
    </lineage>
</organism>
<gene>
    <name evidence="3" type="ORF">PG991_003115</name>
</gene>